<name>A0A3S4ZXW1_9PLAT</name>
<comment type="caution">
    <text evidence="1">The sequence shown here is derived from an EMBL/GenBank/DDBJ whole genome shotgun (WGS) entry which is preliminary data.</text>
</comment>
<organism evidence="1 2">
    <name type="scientific">Protopolystoma xenopodis</name>
    <dbReference type="NCBI Taxonomy" id="117903"/>
    <lineage>
        <taxon>Eukaryota</taxon>
        <taxon>Metazoa</taxon>
        <taxon>Spiralia</taxon>
        <taxon>Lophotrochozoa</taxon>
        <taxon>Platyhelminthes</taxon>
        <taxon>Monogenea</taxon>
        <taxon>Polyopisthocotylea</taxon>
        <taxon>Polystomatidea</taxon>
        <taxon>Polystomatidae</taxon>
        <taxon>Protopolystoma</taxon>
    </lineage>
</organism>
<evidence type="ECO:0000313" key="1">
    <source>
        <dbReference type="EMBL" id="VEL06959.1"/>
    </source>
</evidence>
<evidence type="ECO:0000313" key="2">
    <source>
        <dbReference type="Proteomes" id="UP000784294"/>
    </source>
</evidence>
<reference evidence="1" key="1">
    <citation type="submission" date="2018-11" db="EMBL/GenBank/DDBJ databases">
        <authorList>
            <consortium name="Pathogen Informatics"/>
        </authorList>
    </citation>
    <scope>NUCLEOTIDE SEQUENCE</scope>
</reference>
<protein>
    <submittedName>
        <fullName evidence="1">Uncharacterized protein</fullName>
    </submittedName>
</protein>
<dbReference type="AlphaFoldDB" id="A0A3S4ZXW1"/>
<dbReference type="Proteomes" id="UP000784294">
    <property type="component" value="Unassembled WGS sequence"/>
</dbReference>
<gene>
    <name evidence="1" type="ORF">PXEA_LOCUS399</name>
</gene>
<dbReference type="EMBL" id="CAAALY010000717">
    <property type="protein sequence ID" value="VEL06959.1"/>
    <property type="molecule type" value="Genomic_DNA"/>
</dbReference>
<sequence>MPVRRHRFVNLSHQALSLSPLNLCPNRLFLPFYAPYSTCQPLLSPPPHSPSHVKNSLHMAIHIRDFSHLLFILIFLARFHRSPLAHPQVSMPCRMTTPQNPVRLAHALVVQPLLTPSSHVLTVGYSRLELDLVSNLNPASLHKSIVQRLPQTPMAIPTMLFFDNALRFPPPSASSPSLYSHRGGVPFLIPAAPGPGCKHRCLMAARSHAHRHFFLQKTENYRPTGASPLVYAYLRFPCPTHLS</sequence>
<accession>A0A3S4ZXW1</accession>
<keyword evidence="2" id="KW-1185">Reference proteome</keyword>
<proteinExistence type="predicted"/>